<comment type="caution">
    <text evidence="4">The sequence shown here is derived from an EMBL/GenBank/DDBJ whole genome shotgun (WGS) entry which is preliminary data.</text>
</comment>
<dbReference type="InterPro" id="IPR016191">
    <property type="entry name" value="Ribonuclease/ribotoxin"/>
</dbReference>
<organism evidence="4 5">
    <name type="scientific">Amycolatopsis panacis</name>
    <dbReference type="NCBI Taxonomy" id="2340917"/>
    <lineage>
        <taxon>Bacteria</taxon>
        <taxon>Bacillati</taxon>
        <taxon>Actinomycetota</taxon>
        <taxon>Actinomycetes</taxon>
        <taxon>Pseudonocardiales</taxon>
        <taxon>Pseudonocardiaceae</taxon>
        <taxon>Amycolatopsis</taxon>
    </lineage>
</organism>
<dbReference type="AlphaFoldDB" id="A0A419I837"/>
<evidence type="ECO:0000256" key="1">
    <source>
        <dbReference type="ARBA" id="ARBA00022722"/>
    </source>
</evidence>
<proteinExistence type="predicted"/>
<feature type="signal peptide" evidence="3">
    <location>
        <begin position="1"/>
        <end position="31"/>
    </location>
</feature>
<accession>A0A419I837</accession>
<sequence>MGKYVTNFRIVHLGCALVAAAALMPSGGASAAPARSTTPASVATPAAALASTPADAVTRWRRQNWPQARGWRQISGVYCFAGGEFGDHDHQLRSKYAPFHEYDVQCYKTTSENRGTERIVVGALDKSGQPSCYSYTPDHYRTFRQIGALRDCAAA</sequence>
<dbReference type="SUPFAM" id="SSF53933">
    <property type="entry name" value="Microbial ribonucleases"/>
    <property type="match status" value="1"/>
</dbReference>
<reference evidence="4 5" key="1">
    <citation type="submission" date="2018-09" db="EMBL/GenBank/DDBJ databases">
        <title>YIM PH 21725 draft genome.</title>
        <authorList>
            <person name="Miao C."/>
        </authorList>
    </citation>
    <scope>NUCLEOTIDE SEQUENCE [LARGE SCALE GENOMIC DNA]</scope>
    <source>
        <strain evidence="5">YIM PH21725</strain>
    </source>
</reference>
<dbReference type="Gene3D" id="3.10.450.30">
    <property type="entry name" value="Microbial ribonucleases"/>
    <property type="match status" value="1"/>
</dbReference>
<dbReference type="InterPro" id="IPR000026">
    <property type="entry name" value="N1-like"/>
</dbReference>
<keyword evidence="3" id="KW-0732">Signal</keyword>
<keyword evidence="2" id="KW-0378">Hydrolase</keyword>
<gene>
    <name evidence="4" type="ORF">D5S19_07945</name>
</gene>
<keyword evidence="5" id="KW-1185">Reference proteome</keyword>
<evidence type="ECO:0000256" key="3">
    <source>
        <dbReference type="SAM" id="SignalP"/>
    </source>
</evidence>
<keyword evidence="1" id="KW-0540">Nuclease</keyword>
<dbReference type="RefSeq" id="WP_120022660.1">
    <property type="nucleotide sequence ID" value="NZ_QZFV01000065.1"/>
</dbReference>
<dbReference type="Proteomes" id="UP000285112">
    <property type="component" value="Unassembled WGS sequence"/>
</dbReference>
<protein>
    <submittedName>
        <fullName evidence="4">Uncharacterized protein</fullName>
    </submittedName>
</protein>
<dbReference type="GO" id="GO:0004521">
    <property type="term" value="F:RNA endonuclease activity"/>
    <property type="evidence" value="ECO:0007669"/>
    <property type="project" value="InterPro"/>
</dbReference>
<evidence type="ECO:0000256" key="2">
    <source>
        <dbReference type="ARBA" id="ARBA00022801"/>
    </source>
</evidence>
<feature type="chain" id="PRO_5019374788" evidence="3">
    <location>
        <begin position="32"/>
        <end position="155"/>
    </location>
</feature>
<dbReference type="Pfam" id="PF00545">
    <property type="entry name" value="Ribonuclease"/>
    <property type="match status" value="1"/>
</dbReference>
<evidence type="ECO:0000313" key="5">
    <source>
        <dbReference type="Proteomes" id="UP000285112"/>
    </source>
</evidence>
<dbReference type="EMBL" id="QZFV01000065">
    <property type="protein sequence ID" value="RJQ88226.1"/>
    <property type="molecule type" value="Genomic_DNA"/>
</dbReference>
<evidence type="ECO:0000313" key="4">
    <source>
        <dbReference type="EMBL" id="RJQ88226.1"/>
    </source>
</evidence>
<name>A0A419I837_9PSEU</name>
<dbReference type="GO" id="GO:0003723">
    <property type="term" value="F:RNA binding"/>
    <property type="evidence" value="ECO:0007669"/>
    <property type="project" value="InterPro"/>
</dbReference>
<dbReference type="GO" id="GO:0016787">
    <property type="term" value="F:hydrolase activity"/>
    <property type="evidence" value="ECO:0007669"/>
    <property type="project" value="UniProtKB-KW"/>
</dbReference>
<dbReference type="OrthoDB" id="4206279at2"/>